<reference evidence="2" key="1">
    <citation type="submission" date="2013-01" db="EMBL/GenBank/DDBJ databases">
        <title>Draft Genome Sequence of a Mulberry Tree, Morus notabilis C.K. Schneid.</title>
        <authorList>
            <person name="He N."/>
            <person name="Zhao S."/>
        </authorList>
    </citation>
    <scope>NUCLEOTIDE SEQUENCE</scope>
</reference>
<evidence type="ECO:0000313" key="2">
    <source>
        <dbReference type="Proteomes" id="UP000030645"/>
    </source>
</evidence>
<protein>
    <submittedName>
        <fullName evidence="1">Uncharacterized protein</fullName>
    </submittedName>
</protein>
<organism evidence="1 2">
    <name type="scientific">Morus notabilis</name>
    <dbReference type="NCBI Taxonomy" id="981085"/>
    <lineage>
        <taxon>Eukaryota</taxon>
        <taxon>Viridiplantae</taxon>
        <taxon>Streptophyta</taxon>
        <taxon>Embryophyta</taxon>
        <taxon>Tracheophyta</taxon>
        <taxon>Spermatophyta</taxon>
        <taxon>Magnoliopsida</taxon>
        <taxon>eudicotyledons</taxon>
        <taxon>Gunneridae</taxon>
        <taxon>Pentapetalae</taxon>
        <taxon>rosids</taxon>
        <taxon>fabids</taxon>
        <taxon>Rosales</taxon>
        <taxon>Moraceae</taxon>
        <taxon>Moreae</taxon>
        <taxon>Morus</taxon>
    </lineage>
</organism>
<keyword evidence="2" id="KW-1185">Reference proteome</keyword>
<proteinExistence type="predicted"/>
<dbReference type="Proteomes" id="UP000030645">
    <property type="component" value="Unassembled WGS sequence"/>
</dbReference>
<gene>
    <name evidence="1" type="ORF">L484_007904</name>
</gene>
<accession>W9QSL5</accession>
<evidence type="ECO:0000313" key="1">
    <source>
        <dbReference type="EMBL" id="EXB53533.1"/>
    </source>
</evidence>
<dbReference type="EMBL" id="KE344093">
    <property type="protein sequence ID" value="EXB53533.1"/>
    <property type="molecule type" value="Genomic_DNA"/>
</dbReference>
<dbReference type="AlphaFoldDB" id="W9QSL5"/>
<sequence length="68" mass="7412">MLLGHYSQQSQCGRSDDVRAEAVDLRLVQISDDARAEARSADLTVDSTMKDLIVVAGGKQNSIHIENL</sequence>
<name>W9QSL5_9ROSA</name>